<evidence type="ECO:0000313" key="3">
    <source>
        <dbReference type="Proteomes" id="UP000037315"/>
    </source>
</evidence>
<keyword evidence="3" id="KW-1185">Reference proteome</keyword>
<dbReference type="Pfam" id="PF10696">
    <property type="entry name" value="DUF2501"/>
    <property type="match status" value="1"/>
</dbReference>
<dbReference type="OrthoDB" id="8565817at2"/>
<organism evidence="2 3">
    <name type="scientific">Franconibacter pulveris</name>
    <dbReference type="NCBI Taxonomy" id="435910"/>
    <lineage>
        <taxon>Bacteria</taxon>
        <taxon>Pseudomonadati</taxon>
        <taxon>Pseudomonadota</taxon>
        <taxon>Gammaproteobacteria</taxon>
        <taxon>Enterobacterales</taxon>
        <taxon>Enterobacteriaceae</taxon>
        <taxon>Franconibacter</taxon>
    </lineage>
</organism>
<dbReference type="RefSeq" id="WP_024559956.1">
    <property type="nucleotide sequence ID" value="NZ_LFEJ01000012.1"/>
</dbReference>
<dbReference type="EMBL" id="LFEJ01000012">
    <property type="protein sequence ID" value="KMV35240.1"/>
    <property type="molecule type" value="Genomic_DNA"/>
</dbReference>
<evidence type="ECO:0000256" key="1">
    <source>
        <dbReference type="SAM" id="SignalP"/>
    </source>
</evidence>
<protein>
    <submittedName>
        <fullName evidence="2">Endopeptidase</fullName>
    </submittedName>
</protein>
<comment type="caution">
    <text evidence="2">The sequence shown here is derived from an EMBL/GenBank/DDBJ whole genome shotgun (WGS) entry which is preliminary data.</text>
</comment>
<dbReference type="Proteomes" id="UP000037315">
    <property type="component" value="Unassembled WGS sequence"/>
</dbReference>
<keyword evidence="1" id="KW-0732">Signal</keyword>
<feature type="chain" id="PRO_5005311043" evidence="1">
    <location>
        <begin position="24"/>
        <end position="169"/>
    </location>
</feature>
<dbReference type="STRING" id="1121863.GCA_000621185_01803"/>
<accession>A0A0J8VRW6</accession>
<reference evidence="2 3" key="1">
    <citation type="submission" date="2015-06" db="EMBL/GenBank/DDBJ databases">
        <title>Genome sequencing of Cronobacter sp. strain DJ34 isolated from petroleum contaminated sludge of Duliajan Oil Fields, Assam, India.</title>
        <authorList>
            <person name="Pal S."/>
            <person name="Banerjee T.D."/>
            <person name="Roy A."/>
            <person name="Sar P."/>
            <person name="Kazy S.K."/>
        </authorList>
    </citation>
    <scope>NUCLEOTIDE SEQUENCE [LARGE SCALE GENOMIC DNA]</scope>
    <source>
        <strain evidence="2 3">DJ34</strain>
    </source>
</reference>
<sequence>MKAVKSICLAAIAAGFMCGNAQAASWQESLSSAASQLSQQSSNGATASTTQQGGLSLSSLTGLLNGGASTLSAETMPNAAGILQYCIKQKLVSATSTENIKNQVMEKLGITTPQEQQQEPDFLQGAQGLLDTGDGQPLNLNNIGTTPLAQKVKTKACDIVLKQGVNFLS</sequence>
<dbReference type="PATRIC" id="fig|1656095.3.peg.3664"/>
<feature type="signal peptide" evidence="1">
    <location>
        <begin position="1"/>
        <end position="23"/>
    </location>
</feature>
<proteinExistence type="predicted"/>
<dbReference type="AlphaFoldDB" id="A0A0J8VRW6"/>
<evidence type="ECO:0000313" key="2">
    <source>
        <dbReference type="EMBL" id="KMV35240.1"/>
    </source>
</evidence>
<dbReference type="InterPro" id="IPR019637">
    <property type="entry name" value="DUF2501"/>
</dbReference>
<name>A0A0J8VRW6_9ENTR</name>
<gene>
    <name evidence="2" type="ORF">ACH50_08350</name>
</gene>